<dbReference type="AlphaFoldDB" id="A0A9D3MS10"/>
<dbReference type="GO" id="GO:0005886">
    <property type="term" value="C:plasma membrane"/>
    <property type="evidence" value="ECO:0007669"/>
    <property type="project" value="TreeGrafter"/>
</dbReference>
<evidence type="ECO:0000313" key="9">
    <source>
        <dbReference type="EMBL" id="KAG5853715.1"/>
    </source>
</evidence>
<dbReference type="PANTHER" id="PTHR11640">
    <property type="entry name" value="NEPHRIN"/>
    <property type="match status" value="1"/>
</dbReference>
<evidence type="ECO:0000259" key="8">
    <source>
        <dbReference type="PROSITE" id="PS50835"/>
    </source>
</evidence>
<dbReference type="GO" id="GO:0005911">
    <property type="term" value="C:cell-cell junction"/>
    <property type="evidence" value="ECO:0007669"/>
    <property type="project" value="TreeGrafter"/>
</dbReference>
<keyword evidence="3 7" id="KW-0472">Membrane</keyword>
<evidence type="ECO:0000256" key="7">
    <source>
        <dbReference type="SAM" id="Phobius"/>
    </source>
</evidence>
<evidence type="ECO:0000256" key="5">
    <source>
        <dbReference type="ARBA" id="ARBA00023180"/>
    </source>
</evidence>
<dbReference type="Pfam" id="PF17736">
    <property type="entry name" value="Ig_C17orf99"/>
    <property type="match status" value="1"/>
</dbReference>
<dbReference type="InterPro" id="IPR003598">
    <property type="entry name" value="Ig_sub2"/>
</dbReference>
<dbReference type="PANTHER" id="PTHR11640:SF31">
    <property type="entry name" value="IRREGULAR CHIASM C-ROUGHEST PROTEIN-RELATED"/>
    <property type="match status" value="1"/>
</dbReference>
<dbReference type="InterPro" id="IPR013783">
    <property type="entry name" value="Ig-like_fold"/>
</dbReference>
<dbReference type="Proteomes" id="UP001044222">
    <property type="component" value="Unassembled WGS sequence"/>
</dbReference>
<evidence type="ECO:0000313" key="10">
    <source>
        <dbReference type="Proteomes" id="UP001044222"/>
    </source>
</evidence>
<name>A0A9D3MS10_ANGAN</name>
<protein>
    <recommendedName>
        <fullName evidence="8">Ig-like domain-containing protein</fullName>
    </recommendedName>
</protein>
<sequence>MKPPEAFEKESFSLACYSHNISTQRIQRGQVKYSLYRNGIVLKLGDFSGKFNTKAEASRNGNYSCDAVAKHIRKSSNVIVFKAKVLVSKPSIFVPGEVIVGKQFWIHCHCENGSLPVSYTLLSNKVPQKSVLVRQPNETASFLVTVRRKEDVRNFTCEAENNGYSSRTESRVLDAAVTEPVSVPTLLIMPNFGSVTEGEELFLACTVREGSPPFTLKWYRDGSDQPLDTLMTKERTGLHVLGPARREHTGAYQCVADNPASDARRSALVRVSVSLAQWKLVLIVVSCILLLTVLIGVGCYRYRAQRGKRETATELSVKPSSPKSEDSLTVSLAHDTEAYSAHTGAASLLTARTGERPMGRQIV</sequence>
<keyword evidence="7" id="KW-1133">Transmembrane helix</keyword>
<proteinExistence type="predicted"/>
<comment type="subcellular location">
    <subcellularLocation>
        <location evidence="1">Membrane</location>
        <topology evidence="1">Single-pass type I membrane protein</topology>
    </subcellularLocation>
</comment>
<dbReference type="EMBL" id="JAFIRN010000002">
    <property type="protein sequence ID" value="KAG5853715.1"/>
    <property type="molecule type" value="Genomic_DNA"/>
</dbReference>
<comment type="caution">
    <text evidence="9">The sequence shown here is derived from an EMBL/GenBank/DDBJ whole genome shotgun (WGS) entry which is preliminary data.</text>
</comment>
<dbReference type="GO" id="GO:0098609">
    <property type="term" value="P:cell-cell adhesion"/>
    <property type="evidence" value="ECO:0007669"/>
    <property type="project" value="TreeGrafter"/>
</dbReference>
<feature type="transmembrane region" description="Helical" evidence="7">
    <location>
        <begin position="280"/>
        <end position="300"/>
    </location>
</feature>
<keyword evidence="6" id="KW-0393">Immunoglobulin domain</keyword>
<feature type="domain" description="Ig-like" evidence="8">
    <location>
        <begin position="184"/>
        <end position="272"/>
    </location>
</feature>
<gene>
    <name evidence="9" type="ORF">ANANG_G00029070</name>
</gene>
<dbReference type="SMART" id="SM00409">
    <property type="entry name" value="IG"/>
    <property type="match status" value="1"/>
</dbReference>
<dbReference type="InterPro" id="IPR007110">
    <property type="entry name" value="Ig-like_dom"/>
</dbReference>
<dbReference type="Gene3D" id="2.60.40.10">
    <property type="entry name" value="Immunoglobulins"/>
    <property type="match status" value="2"/>
</dbReference>
<dbReference type="InterPro" id="IPR003599">
    <property type="entry name" value="Ig_sub"/>
</dbReference>
<dbReference type="SMART" id="SM00408">
    <property type="entry name" value="IGc2"/>
    <property type="match status" value="1"/>
</dbReference>
<dbReference type="PROSITE" id="PS50835">
    <property type="entry name" value="IG_LIKE"/>
    <property type="match status" value="1"/>
</dbReference>
<dbReference type="GO" id="GO:0050839">
    <property type="term" value="F:cell adhesion molecule binding"/>
    <property type="evidence" value="ECO:0007669"/>
    <property type="project" value="TreeGrafter"/>
</dbReference>
<keyword evidence="4" id="KW-1015">Disulfide bond</keyword>
<evidence type="ECO:0000256" key="6">
    <source>
        <dbReference type="ARBA" id="ARBA00023319"/>
    </source>
</evidence>
<accession>A0A9D3MS10</accession>
<evidence type="ECO:0000256" key="2">
    <source>
        <dbReference type="ARBA" id="ARBA00022729"/>
    </source>
</evidence>
<dbReference type="Pfam" id="PF13927">
    <property type="entry name" value="Ig_3"/>
    <property type="match status" value="1"/>
</dbReference>
<organism evidence="9 10">
    <name type="scientific">Anguilla anguilla</name>
    <name type="common">European freshwater eel</name>
    <name type="synonym">Muraena anguilla</name>
    <dbReference type="NCBI Taxonomy" id="7936"/>
    <lineage>
        <taxon>Eukaryota</taxon>
        <taxon>Metazoa</taxon>
        <taxon>Chordata</taxon>
        <taxon>Craniata</taxon>
        <taxon>Vertebrata</taxon>
        <taxon>Euteleostomi</taxon>
        <taxon>Actinopterygii</taxon>
        <taxon>Neopterygii</taxon>
        <taxon>Teleostei</taxon>
        <taxon>Anguilliformes</taxon>
        <taxon>Anguillidae</taxon>
        <taxon>Anguilla</taxon>
    </lineage>
</organism>
<evidence type="ECO:0000256" key="4">
    <source>
        <dbReference type="ARBA" id="ARBA00023157"/>
    </source>
</evidence>
<keyword evidence="5" id="KW-0325">Glycoprotein</keyword>
<keyword evidence="10" id="KW-1185">Reference proteome</keyword>
<evidence type="ECO:0000256" key="1">
    <source>
        <dbReference type="ARBA" id="ARBA00004479"/>
    </source>
</evidence>
<keyword evidence="7" id="KW-0812">Transmembrane</keyword>
<dbReference type="InterPro" id="IPR040878">
    <property type="entry name" value="IL-40-like_Ig"/>
</dbReference>
<evidence type="ECO:0000256" key="3">
    <source>
        <dbReference type="ARBA" id="ARBA00023136"/>
    </source>
</evidence>
<dbReference type="InterPro" id="IPR036179">
    <property type="entry name" value="Ig-like_dom_sf"/>
</dbReference>
<reference evidence="9" key="1">
    <citation type="submission" date="2021-01" db="EMBL/GenBank/DDBJ databases">
        <title>A chromosome-scale assembly of European eel, Anguilla anguilla.</title>
        <authorList>
            <person name="Henkel C."/>
            <person name="Jong-Raadsen S.A."/>
            <person name="Dufour S."/>
            <person name="Weltzien F.-A."/>
            <person name="Palstra A.P."/>
            <person name="Pelster B."/>
            <person name="Spaink H.P."/>
            <person name="Van Den Thillart G.E."/>
            <person name="Jansen H."/>
            <person name="Zahm M."/>
            <person name="Klopp C."/>
            <person name="Cedric C."/>
            <person name="Louis A."/>
            <person name="Berthelot C."/>
            <person name="Parey E."/>
            <person name="Roest Crollius H."/>
            <person name="Montfort J."/>
            <person name="Robinson-Rechavi M."/>
            <person name="Bucao C."/>
            <person name="Bouchez O."/>
            <person name="Gislard M."/>
            <person name="Lluch J."/>
            <person name="Milhes M."/>
            <person name="Lampietro C."/>
            <person name="Lopez Roques C."/>
            <person name="Donnadieu C."/>
            <person name="Braasch I."/>
            <person name="Desvignes T."/>
            <person name="Postlethwait J."/>
            <person name="Bobe J."/>
            <person name="Guiguen Y."/>
            <person name="Dirks R."/>
        </authorList>
    </citation>
    <scope>NUCLEOTIDE SEQUENCE</scope>
    <source>
        <strain evidence="9">Tag_6206</strain>
        <tissue evidence="9">Liver</tissue>
    </source>
</reference>
<dbReference type="SUPFAM" id="SSF48726">
    <property type="entry name" value="Immunoglobulin"/>
    <property type="match status" value="2"/>
</dbReference>
<dbReference type="InterPro" id="IPR051275">
    <property type="entry name" value="Cell_adhesion_signaling"/>
</dbReference>
<keyword evidence="2" id="KW-0732">Signal</keyword>